<reference evidence="6 7" key="1">
    <citation type="submission" date="2018-01" db="EMBL/GenBank/DDBJ databases">
        <title>Draft genome of the strawberry crown rot pathogen Phytophthora cactorum.</title>
        <authorList>
            <person name="Armitage A.D."/>
            <person name="Lysoe E."/>
            <person name="Nellist C.F."/>
            <person name="Harrison R.J."/>
            <person name="Brurberg M.B."/>
        </authorList>
    </citation>
    <scope>NUCLEOTIDE SEQUENCE [LARGE SCALE GENOMIC DNA]</scope>
    <source>
        <strain evidence="6 7">10300</strain>
    </source>
</reference>
<dbReference type="EMBL" id="RCMG01000385">
    <property type="protein sequence ID" value="KAG2855251.1"/>
    <property type="molecule type" value="Genomic_DNA"/>
</dbReference>
<keyword evidence="1" id="KW-0812">Transmembrane</keyword>
<feature type="transmembrane region" description="Helical" evidence="1">
    <location>
        <begin position="23"/>
        <end position="47"/>
    </location>
</feature>
<keyword evidence="7" id="KW-1185">Reference proteome</keyword>
<evidence type="ECO:0000313" key="6">
    <source>
        <dbReference type="EMBL" id="RAW30046.1"/>
    </source>
</evidence>
<sequence length="48" mass="5181">MVDFVATALEKMVGIEFAMDKKVAAFLTIFLAAIAVLNINISAGVYLF</sequence>
<dbReference type="EMBL" id="RCMI01000367">
    <property type="protein sequence ID" value="KAG2914774.1"/>
    <property type="molecule type" value="Genomic_DNA"/>
</dbReference>
<dbReference type="Proteomes" id="UP000736787">
    <property type="component" value="Unassembled WGS sequence"/>
</dbReference>
<evidence type="ECO:0000313" key="4">
    <source>
        <dbReference type="EMBL" id="KAG2933619.1"/>
    </source>
</evidence>
<dbReference type="Proteomes" id="UP000251314">
    <property type="component" value="Unassembled WGS sequence"/>
</dbReference>
<dbReference type="Proteomes" id="UP000697107">
    <property type="component" value="Unassembled WGS sequence"/>
</dbReference>
<name>A0A329S2F2_9STRA</name>
<organism evidence="6 7">
    <name type="scientific">Phytophthora cactorum</name>
    <dbReference type="NCBI Taxonomy" id="29920"/>
    <lineage>
        <taxon>Eukaryota</taxon>
        <taxon>Sar</taxon>
        <taxon>Stramenopiles</taxon>
        <taxon>Oomycota</taxon>
        <taxon>Peronosporomycetes</taxon>
        <taxon>Peronosporales</taxon>
        <taxon>Peronosporaceae</taxon>
        <taxon>Phytophthora</taxon>
    </lineage>
</organism>
<dbReference type="AlphaFoldDB" id="A0A329S2F2"/>
<gene>
    <name evidence="6" type="ORF">PC110_g13603</name>
    <name evidence="2" type="ORF">PC113_g12605</name>
    <name evidence="3" type="ORF">PC115_g11588</name>
    <name evidence="4" type="ORF">PC117_g12809</name>
    <name evidence="5" type="ORF">PC118_g12185</name>
</gene>
<dbReference type="VEuPathDB" id="FungiDB:PC110_g13603"/>
<evidence type="ECO:0000313" key="5">
    <source>
        <dbReference type="EMBL" id="KAG2978578.1"/>
    </source>
</evidence>
<dbReference type="EMBL" id="MJFZ01000392">
    <property type="protein sequence ID" value="RAW30046.1"/>
    <property type="molecule type" value="Genomic_DNA"/>
</dbReference>
<proteinExistence type="predicted"/>
<protein>
    <submittedName>
        <fullName evidence="6">Uncharacterized protein</fullName>
    </submittedName>
</protein>
<evidence type="ECO:0000313" key="7">
    <source>
        <dbReference type="Proteomes" id="UP000251314"/>
    </source>
</evidence>
<evidence type="ECO:0000313" key="2">
    <source>
        <dbReference type="EMBL" id="KAG2855251.1"/>
    </source>
</evidence>
<dbReference type="Proteomes" id="UP000735874">
    <property type="component" value="Unassembled WGS sequence"/>
</dbReference>
<keyword evidence="1" id="KW-1133">Transmembrane helix</keyword>
<dbReference type="Proteomes" id="UP000774804">
    <property type="component" value="Unassembled WGS sequence"/>
</dbReference>
<dbReference type="EMBL" id="RCMK01000360">
    <property type="protein sequence ID" value="KAG2933619.1"/>
    <property type="molecule type" value="Genomic_DNA"/>
</dbReference>
<evidence type="ECO:0000256" key="1">
    <source>
        <dbReference type="SAM" id="Phobius"/>
    </source>
</evidence>
<keyword evidence="1" id="KW-0472">Membrane</keyword>
<reference evidence="2" key="2">
    <citation type="submission" date="2018-10" db="EMBL/GenBank/DDBJ databases">
        <title>Effector identification in a new, highly contiguous assembly of the strawberry crown rot pathogen Phytophthora cactorum.</title>
        <authorList>
            <person name="Armitage A.D."/>
            <person name="Nellist C.F."/>
            <person name="Bates H."/>
            <person name="Vickerstaff R.J."/>
            <person name="Harrison R.J."/>
        </authorList>
    </citation>
    <scope>NUCLEOTIDE SEQUENCE</scope>
    <source>
        <strain evidence="2">15-7</strain>
        <strain evidence="3">4032</strain>
        <strain evidence="4">4040</strain>
        <strain evidence="5">P415</strain>
    </source>
</reference>
<dbReference type="EMBL" id="RCML01000385">
    <property type="protein sequence ID" value="KAG2978578.1"/>
    <property type="molecule type" value="Genomic_DNA"/>
</dbReference>
<accession>A0A329S2F2</accession>
<evidence type="ECO:0000313" key="3">
    <source>
        <dbReference type="EMBL" id="KAG2914774.1"/>
    </source>
</evidence>
<comment type="caution">
    <text evidence="6">The sequence shown here is derived from an EMBL/GenBank/DDBJ whole genome shotgun (WGS) entry which is preliminary data.</text>
</comment>